<dbReference type="GO" id="GO:0031429">
    <property type="term" value="C:box H/ACA snoRNP complex"/>
    <property type="evidence" value="ECO:0007669"/>
    <property type="project" value="UniProtKB-UniRule"/>
</dbReference>
<dbReference type="EMBL" id="JAPZBT010000001">
    <property type="protein sequence ID" value="KAJ5382213.1"/>
    <property type="molecule type" value="Genomic_DNA"/>
</dbReference>
<reference evidence="12" key="1">
    <citation type="submission" date="2022-12" db="EMBL/GenBank/DDBJ databases">
        <authorList>
            <person name="Petersen C."/>
        </authorList>
    </citation>
    <scope>NUCLEOTIDE SEQUENCE</scope>
    <source>
        <strain evidence="12">IBT 3081</strain>
    </source>
</reference>
<keyword evidence="7 10" id="KW-0539">Nucleus</keyword>
<dbReference type="SUPFAM" id="SSF55315">
    <property type="entry name" value="L30e-like"/>
    <property type="match status" value="1"/>
</dbReference>
<dbReference type="InterPro" id="IPR004038">
    <property type="entry name" value="Ribosomal_eL8/eL30/eS12/Gad45"/>
</dbReference>
<evidence type="ECO:0000313" key="12">
    <source>
        <dbReference type="EMBL" id="KAJ5382213.1"/>
    </source>
</evidence>
<organism evidence="12 13">
    <name type="scientific">Penicillium concentricum</name>
    <dbReference type="NCBI Taxonomy" id="293559"/>
    <lineage>
        <taxon>Eukaryota</taxon>
        <taxon>Fungi</taxon>
        <taxon>Dikarya</taxon>
        <taxon>Ascomycota</taxon>
        <taxon>Pezizomycotina</taxon>
        <taxon>Eurotiomycetes</taxon>
        <taxon>Eurotiomycetidae</taxon>
        <taxon>Eurotiales</taxon>
        <taxon>Aspergillaceae</taxon>
        <taxon>Penicillium</taxon>
    </lineage>
</organism>
<evidence type="ECO:0000256" key="3">
    <source>
        <dbReference type="ARBA" id="ARBA00022664"/>
    </source>
</evidence>
<evidence type="ECO:0000256" key="10">
    <source>
        <dbReference type="RuleBase" id="RU366039"/>
    </source>
</evidence>
<dbReference type="Gene3D" id="3.30.1330.30">
    <property type="match status" value="1"/>
</dbReference>
<reference evidence="12" key="2">
    <citation type="journal article" date="2023" name="IMA Fungus">
        <title>Comparative genomic study of the Penicillium genus elucidates a diverse pangenome and 15 lateral gene transfer events.</title>
        <authorList>
            <person name="Petersen C."/>
            <person name="Sorensen T."/>
            <person name="Nielsen M.R."/>
            <person name="Sondergaard T.E."/>
            <person name="Sorensen J.L."/>
            <person name="Fitzpatrick D.A."/>
            <person name="Frisvad J.C."/>
            <person name="Nielsen K.L."/>
        </authorList>
    </citation>
    <scope>NUCLEOTIDE SEQUENCE</scope>
    <source>
        <strain evidence="12">IBT 3081</strain>
    </source>
</reference>
<comment type="caution">
    <text evidence="12">The sequence shown here is derived from an EMBL/GenBank/DDBJ whole genome shotgun (WGS) entry which is preliminary data.</text>
</comment>
<accession>A0A9W9STJ6</accession>
<evidence type="ECO:0000256" key="4">
    <source>
        <dbReference type="ARBA" id="ARBA00022728"/>
    </source>
</evidence>
<dbReference type="GeneID" id="81457037"/>
<feature type="domain" description="Ribosomal protein eL8/eL30/eS12/Gadd45" evidence="11">
    <location>
        <begin position="20"/>
        <end position="110"/>
    </location>
</feature>
<evidence type="ECO:0000256" key="7">
    <source>
        <dbReference type="ARBA" id="ARBA00023242"/>
    </source>
</evidence>
<keyword evidence="8 10" id="KW-0687">Ribonucleoprotein</keyword>
<dbReference type="InterPro" id="IPR002415">
    <property type="entry name" value="H/ACA_rnp_Nhp2-like"/>
</dbReference>
<name>A0A9W9STJ6_9EURO</name>
<dbReference type="PRINTS" id="PR00883">
    <property type="entry name" value="NUCLEARHMG"/>
</dbReference>
<evidence type="ECO:0000256" key="9">
    <source>
        <dbReference type="ARBA" id="ARBA00037456"/>
    </source>
</evidence>
<dbReference type="GO" id="GO:0005681">
    <property type="term" value="C:spliceosomal complex"/>
    <property type="evidence" value="ECO:0007669"/>
    <property type="project" value="UniProtKB-KW"/>
</dbReference>
<evidence type="ECO:0000313" key="13">
    <source>
        <dbReference type="Proteomes" id="UP001147752"/>
    </source>
</evidence>
<dbReference type="PANTHER" id="PTHR23105">
    <property type="entry name" value="RIBOSOMAL PROTEIN L7AE FAMILY MEMBER"/>
    <property type="match status" value="1"/>
</dbReference>
<comment type="similarity">
    <text evidence="2 10">Belongs to the eukaryotic ribosomal protein eL8 family.</text>
</comment>
<dbReference type="GO" id="GO:0003723">
    <property type="term" value="F:RNA binding"/>
    <property type="evidence" value="ECO:0007669"/>
    <property type="project" value="UniProtKB-UniRule"/>
</dbReference>
<evidence type="ECO:0000256" key="1">
    <source>
        <dbReference type="ARBA" id="ARBA00004604"/>
    </source>
</evidence>
<protein>
    <recommendedName>
        <fullName evidence="10">H/ACA ribonucleoprotein complex subunit 2</fullName>
    </recommendedName>
    <alternativeName>
        <fullName evidence="10">Nucleolar protein family A member 2</fullName>
    </alternativeName>
</protein>
<evidence type="ECO:0000256" key="5">
    <source>
        <dbReference type="ARBA" id="ARBA00022884"/>
    </source>
</evidence>
<comment type="function">
    <text evidence="10">Required for ribosome biogenesis. Part of a complex which catalyzes pseudouridylation of rRNA. This involves the isomerization of uridine such that the ribose is subsequently attached to C5, instead of the normal N1. Pseudouridine ('psi') residues may serve to stabilize the conformation of rRNAs.</text>
</comment>
<evidence type="ECO:0000256" key="6">
    <source>
        <dbReference type="ARBA" id="ARBA00023187"/>
    </source>
</evidence>
<keyword evidence="6" id="KW-0508">mRNA splicing</keyword>
<gene>
    <name evidence="12" type="ORF">N7517_000124</name>
</gene>
<dbReference type="Proteomes" id="UP001147752">
    <property type="component" value="Unassembled WGS sequence"/>
</dbReference>
<dbReference type="GO" id="GO:0031120">
    <property type="term" value="P:snRNA pseudouridine synthesis"/>
    <property type="evidence" value="ECO:0007669"/>
    <property type="project" value="UniProtKB-UniRule"/>
</dbReference>
<proteinExistence type="inferred from homology"/>
<dbReference type="Pfam" id="PF01248">
    <property type="entry name" value="Ribosomal_L7Ae"/>
    <property type="match status" value="1"/>
</dbReference>
<comment type="function">
    <text evidence="9">Common component of the spliceosome and rRNA processing machinery. In association with the spliceosomal U4/U6.U5 tri-snRNP particle, required for splicing of pre-mRNA. In association with box C/D snoRNPs, required for processing of pre-ribosomal RNA (rRNA) and site-specific 2'-O-methylation of substrate RNAs. Essential for the accumulation and stability of U4 snRNA, U6 snRNA, and box C/D snoRNAs.</text>
</comment>
<keyword evidence="4" id="KW-0747">Spliceosome</keyword>
<dbReference type="InterPro" id="IPR050257">
    <property type="entry name" value="eL8/uL1-like"/>
</dbReference>
<sequence>MASPPEPRAWPMADAALTQELLELLQHALYYNQLKKGANEVTKSVTRNNSEIVVLAGDTDPLAILMHLPLLCENKNVPYVFVPSKQAMGRACAVSRPIIAATITSNDASDLAQLIEQVRDKVERLAI</sequence>
<keyword evidence="5 10" id="KW-0694">RNA-binding</keyword>
<dbReference type="RefSeq" id="XP_056581989.1">
    <property type="nucleotide sequence ID" value="XM_056717854.1"/>
</dbReference>
<evidence type="ECO:0000256" key="8">
    <source>
        <dbReference type="ARBA" id="ARBA00023274"/>
    </source>
</evidence>
<dbReference type="GO" id="GO:0000398">
    <property type="term" value="P:mRNA splicing, via spliceosome"/>
    <property type="evidence" value="ECO:0007669"/>
    <property type="project" value="UniProtKB-UniRule"/>
</dbReference>
<dbReference type="AlphaFoldDB" id="A0A9W9STJ6"/>
<keyword evidence="13" id="KW-1185">Reference proteome</keyword>
<dbReference type="InterPro" id="IPR018492">
    <property type="entry name" value="Ribosomal_eL8/Nhp2"/>
</dbReference>
<dbReference type="OrthoDB" id="1924699at2759"/>
<comment type="subcellular location">
    <subcellularLocation>
        <location evidence="1 10">Nucleus</location>
        <location evidence="1 10">Nucleolus</location>
    </subcellularLocation>
</comment>
<evidence type="ECO:0000256" key="2">
    <source>
        <dbReference type="ARBA" id="ARBA00007337"/>
    </source>
</evidence>
<keyword evidence="3" id="KW-0507">mRNA processing</keyword>
<dbReference type="InterPro" id="IPR029064">
    <property type="entry name" value="Ribosomal_eL30-like_sf"/>
</dbReference>
<evidence type="ECO:0000259" key="11">
    <source>
        <dbReference type="Pfam" id="PF01248"/>
    </source>
</evidence>
<dbReference type="PRINTS" id="PR00881">
    <property type="entry name" value="L7ARS6FAMILY"/>
</dbReference>
<dbReference type="FunFam" id="3.30.1330.30:FF:000002">
    <property type="entry name" value="NHP2-like protein 1 homolog"/>
    <property type="match status" value="1"/>
</dbReference>